<feature type="non-terminal residue" evidence="1">
    <location>
        <position position="1"/>
    </location>
</feature>
<sequence length="50" mass="6039">CTCIYFLYKCVISTYYYCVCLQWKAEVRNSKSVLFLLKLEFQNASEEKRI</sequence>
<name>A0A0K2UPC0_LEPSM</name>
<dbReference type="EMBL" id="HACA01022215">
    <property type="protein sequence ID" value="CDW39576.1"/>
    <property type="molecule type" value="Transcribed_RNA"/>
</dbReference>
<reference evidence="1" key="1">
    <citation type="submission" date="2014-05" db="EMBL/GenBank/DDBJ databases">
        <authorList>
            <person name="Chronopoulou M."/>
        </authorList>
    </citation>
    <scope>NUCLEOTIDE SEQUENCE</scope>
    <source>
        <tissue evidence="1">Whole organism</tissue>
    </source>
</reference>
<organism evidence="1">
    <name type="scientific">Lepeophtheirus salmonis</name>
    <name type="common">Salmon louse</name>
    <name type="synonym">Caligus salmonis</name>
    <dbReference type="NCBI Taxonomy" id="72036"/>
    <lineage>
        <taxon>Eukaryota</taxon>
        <taxon>Metazoa</taxon>
        <taxon>Ecdysozoa</taxon>
        <taxon>Arthropoda</taxon>
        <taxon>Crustacea</taxon>
        <taxon>Multicrustacea</taxon>
        <taxon>Hexanauplia</taxon>
        <taxon>Copepoda</taxon>
        <taxon>Siphonostomatoida</taxon>
        <taxon>Caligidae</taxon>
        <taxon>Lepeophtheirus</taxon>
    </lineage>
</organism>
<dbReference type="AlphaFoldDB" id="A0A0K2UPC0"/>
<accession>A0A0K2UPC0</accession>
<evidence type="ECO:0000313" key="1">
    <source>
        <dbReference type="EMBL" id="CDW39576.1"/>
    </source>
</evidence>
<proteinExistence type="predicted"/>
<protein>
    <submittedName>
        <fullName evidence="1">Uncharacterized protein</fullName>
    </submittedName>
</protein>